<dbReference type="Proteomes" id="UP000823868">
    <property type="component" value="Unassembled WGS sequence"/>
</dbReference>
<comment type="caution">
    <text evidence="2">The sequence shown here is derived from an EMBL/GenBank/DDBJ whole genome shotgun (WGS) entry which is preliminary data.</text>
</comment>
<evidence type="ECO:0000313" key="3">
    <source>
        <dbReference type="Proteomes" id="UP000823868"/>
    </source>
</evidence>
<sequence>MAELEDKLNAILGNPQAMGQILSMAKALSGSSDPAPSSDAAPEPESESPPTEEDGAPPLPSTPDLGALLGDIDPDLLQKGLSLLQIYRAGDRRREALLDALAPYLSPQRREKLDRVRQIIRLSRTAAAALDLFRTGGEEASHV</sequence>
<reference evidence="2" key="1">
    <citation type="journal article" date="2021" name="PeerJ">
        <title>Extensive microbial diversity within the chicken gut microbiome revealed by metagenomics and culture.</title>
        <authorList>
            <person name="Gilroy R."/>
            <person name="Ravi A."/>
            <person name="Getino M."/>
            <person name="Pursley I."/>
            <person name="Horton D.L."/>
            <person name="Alikhan N.F."/>
            <person name="Baker D."/>
            <person name="Gharbi K."/>
            <person name="Hall N."/>
            <person name="Watson M."/>
            <person name="Adriaenssens E.M."/>
            <person name="Foster-Nyarko E."/>
            <person name="Jarju S."/>
            <person name="Secka A."/>
            <person name="Antonio M."/>
            <person name="Oren A."/>
            <person name="Chaudhuri R.R."/>
            <person name="La Ragione R."/>
            <person name="Hildebrand F."/>
            <person name="Pallen M.J."/>
        </authorList>
    </citation>
    <scope>NUCLEOTIDE SEQUENCE</scope>
    <source>
        <strain evidence="2">ChiBcec16_6824</strain>
    </source>
</reference>
<dbReference type="AlphaFoldDB" id="A0A9D1Y9R4"/>
<evidence type="ECO:0000256" key="1">
    <source>
        <dbReference type="SAM" id="MobiDB-lite"/>
    </source>
</evidence>
<evidence type="ECO:0000313" key="2">
    <source>
        <dbReference type="EMBL" id="HIY21642.1"/>
    </source>
</evidence>
<reference evidence="2" key="2">
    <citation type="submission" date="2021-04" db="EMBL/GenBank/DDBJ databases">
        <authorList>
            <person name="Gilroy R."/>
        </authorList>
    </citation>
    <scope>NUCLEOTIDE SEQUENCE</scope>
    <source>
        <strain evidence="2">ChiBcec16_6824</strain>
    </source>
</reference>
<feature type="region of interest" description="Disordered" evidence="1">
    <location>
        <begin position="23"/>
        <end position="71"/>
    </location>
</feature>
<accession>A0A9D1Y9R4</accession>
<organism evidence="2 3">
    <name type="scientific">Candidatus Flavonifractor merdigallinarum</name>
    <dbReference type="NCBI Taxonomy" id="2838589"/>
    <lineage>
        <taxon>Bacteria</taxon>
        <taxon>Bacillati</taxon>
        <taxon>Bacillota</taxon>
        <taxon>Clostridia</taxon>
        <taxon>Eubacteriales</taxon>
        <taxon>Oscillospiraceae</taxon>
        <taxon>Flavonifractor</taxon>
    </lineage>
</organism>
<gene>
    <name evidence="2" type="ORF">H9841_07075</name>
</gene>
<feature type="compositionally biased region" description="Acidic residues" evidence="1">
    <location>
        <begin position="42"/>
        <end position="55"/>
    </location>
</feature>
<dbReference type="EMBL" id="DXDX01000129">
    <property type="protein sequence ID" value="HIY21642.1"/>
    <property type="molecule type" value="Genomic_DNA"/>
</dbReference>
<protein>
    <submittedName>
        <fullName evidence="2">Uncharacterized protein</fullName>
    </submittedName>
</protein>
<feature type="compositionally biased region" description="Low complexity" evidence="1">
    <location>
        <begin position="31"/>
        <end position="41"/>
    </location>
</feature>
<name>A0A9D1Y9R4_9FIRM</name>
<proteinExistence type="predicted"/>